<evidence type="ECO:0000313" key="1">
    <source>
        <dbReference type="EMBL" id="MBB6449845.1"/>
    </source>
</evidence>
<gene>
    <name evidence="1" type="ORF">HNR44_001823</name>
</gene>
<dbReference type="RefSeq" id="WP_184403789.1">
    <property type="nucleotide sequence ID" value="NZ_JACHHJ010000002.1"/>
</dbReference>
<organism evidence="1 2">
    <name type="scientific">Geomicrobium halophilum</name>
    <dbReference type="NCBI Taxonomy" id="549000"/>
    <lineage>
        <taxon>Bacteria</taxon>
        <taxon>Bacillati</taxon>
        <taxon>Bacillota</taxon>
        <taxon>Bacilli</taxon>
        <taxon>Bacillales</taxon>
        <taxon>Geomicrobium</taxon>
    </lineage>
</organism>
<evidence type="ECO:0000313" key="2">
    <source>
        <dbReference type="Proteomes" id="UP000568839"/>
    </source>
</evidence>
<dbReference type="AlphaFoldDB" id="A0A841PZH4"/>
<name>A0A841PZH4_9BACL</name>
<comment type="caution">
    <text evidence="1">The sequence shown here is derived from an EMBL/GenBank/DDBJ whole genome shotgun (WGS) entry which is preliminary data.</text>
</comment>
<keyword evidence="2" id="KW-1185">Reference proteome</keyword>
<accession>A0A841PZH4</accession>
<proteinExistence type="predicted"/>
<reference evidence="1 2" key="1">
    <citation type="submission" date="2020-08" db="EMBL/GenBank/DDBJ databases">
        <title>Genomic Encyclopedia of Type Strains, Phase IV (KMG-IV): sequencing the most valuable type-strain genomes for metagenomic binning, comparative biology and taxonomic classification.</title>
        <authorList>
            <person name="Goeker M."/>
        </authorList>
    </citation>
    <scope>NUCLEOTIDE SEQUENCE [LARGE SCALE GENOMIC DNA]</scope>
    <source>
        <strain evidence="1 2">DSM 21769</strain>
    </source>
</reference>
<sequence>MVFEQGNRFQQMFNQLSTDLPARDHWLASLGTETNETVVQATLFTGWAGIQQMLAYKDET</sequence>
<protein>
    <submittedName>
        <fullName evidence="1">Uncharacterized protein</fullName>
    </submittedName>
</protein>
<dbReference type="Proteomes" id="UP000568839">
    <property type="component" value="Unassembled WGS sequence"/>
</dbReference>
<dbReference type="EMBL" id="JACHHJ010000002">
    <property type="protein sequence ID" value="MBB6449845.1"/>
    <property type="molecule type" value="Genomic_DNA"/>
</dbReference>